<protein>
    <recommendedName>
        <fullName evidence="4">O-antigen ligase-like membrane protein</fullName>
    </recommendedName>
</protein>
<accession>A0A562QUC5</accession>
<reference evidence="2 3" key="1">
    <citation type="journal article" date="2015" name="Stand. Genomic Sci.">
        <title>Genomic Encyclopedia of Bacterial and Archaeal Type Strains, Phase III: the genomes of soil and plant-associated and newly described type strains.</title>
        <authorList>
            <person name="Whitman W.B."/>
            <person name="Woyke T."/>
            <person name="Klenk H.P."/>
            <person name="Zhou Y."/>
            <person name="Lilburn T.G."/>
            <person name="Beck B.J."/>
            <person name="De Vos P."/>
            <person name="Vandamme P."/>
            <person name="Eisen J.A."/>
            <person name="Garrity G."/>
            <person name="Hugenholtz P."/>
            <person name="Kyrpides N.C."/>
        </authorList>
    </citation>
    <scope>NUCLEOTIDE SEQUENCE [LARGE SCALE GENOMIC DNA]</scope>
    <source>
        <strain evidence="2 3">CGMCC 1.10948</strain>
    </source>
</reference>
<gene>
    <name evidence="2" type="ORF">IQ16_07632</name>
</gene>
<feature type="transmembrane region" description="Helical" evidence="1">
    <location>
        <begin position="394"/>
        <end position="419"/>
    </location>
</feature>
<dbReference type="OrthoDB" id="7431993at2"/>
<feature type="transmembrane region" description="Helical" evidence="1">
    <location>
        <begin position="358"/>
        <end position="382"/>
    </location>
</feature>
<evidence type="ECO:0000313" key="3">
    <source>
        <dbReference type="Proteomes" id="UP000316291"/>
    </source>
</evidence>
<dbReference type="EMBL" id="VLLA01000033">
    <property type="protein sequence ID" value="TWI60375.1"/>
    <property type="molecule type" value="Genomic_DNA"/>
</dbReference>
<evidence type="ECO:0008006" key="4">
    <source>
        <dbReference type="Google" id="ProtNLM"/>
    </source>
</evidence>
<feature type="transmembrane region" description="Helical" evidence="1">
    <location>
        <begin position="194"/>
        <end position="215"/>
    </location>
</feature>
<feature type="transmembrane region" description="Helical" evidence="1">
    <location>
        <begin position="92"/>
        <end position="114"/>
    </location>
</feature>
<feature type="transmembrane region" description="Helical" evidence="1">
    <location>
        <begin position="245"/>
        <end position="262"/>
    </location>
</feature>
<keyword evidence="1" id="KW-0472">Membrane</keyword>
<dbReference type="AlphaFoldDB" id="A0A562QUC5"/>
<sequence>MAAHPSSSTLVAPGFRFAEPPIDDGAQASGSTFNLEAIALVLYFYRDALAGALRYYLAVAKIDPIWFLPDIFAMVCILAFIQRYILVGRSLVAILTLFYIAFALYLGYVFLGYFTGMISSFKMIAPVFVGFCFCGRNFGEYRRLLAWIHPLFYLTIFGIFLSSRIQLPWVGFAYETFGGTRQASRLWWAASETRLAGLAADSTMAAFFVFITYVVTSVRRSLLWCLLWAPVGLYAIKLTTSKTSLGVMVIYVVCLVIVRLLPEREKFPMLRRMALLSFLSILVPALLMALFSGSSLVSISRSLYSLQDRVNNSWQLPFVYMADLMPVGFFFGCGLGCFNYPQLLFSNKLSYYVPVDNFYLGTYLMFGPIFVVFVILVILAVARTRDIYKLSFAVAMNLFTITVLAYGPASGLIMLSVVFSEVFAREKGRAGRIASSAAPLAPDVDDLVSRPA</sequence>
<feature type="transmembrane region" description="Helical" evidence="1">
    <location>
        <begin position="222"/>
        <end position="239"/>
    </location>
</feature>
<feature type="transmembrane region" description="Helical" evidence="1">
    <location>
        <begin position="274"/>
        <end position="298"/>
    </location>
</feature>
<comment type="caution">
    <text evidence="2">The sequence shown here is derived from an EMBL/GenBank/DDBJ whole genome shotgun (WGS) entry which is preliminary data.</text>
</comment>
<keyword evidence="1" id="KW-0812">Transmembrane</keyword>
<dbReference type="Proteomes" id="UP000316291">
    <property type="component" value="Unassembled WGS sequence"/>
</dbReference>
<proteinExistence type="predicted"/>
<name>A0A562QUC5_9BRAD</name>
<feature type="transmembrane region" description="Helical" evidence="1">
    <location>
        <begin position="151"/>
        <end position="174"/>
    </location>
</feature>
<keyword evidence="1" id="KW-1133">Transmembrane helix</keyword>
<feature type="transmembrane region" description="Helical" evidence="1">
    <location>
        <begin position="318"/>
        <end position="338"/>
    </location>
</feature>
<feature type="transmembrane region" description="Helical" evidence="1">
    <location>
        <begin position="65"/>
        <end position="85"/>
    </location>
</feature>
<evidence type="ECO:0000256" key="1">
    <source>
        <dbReference type="SAM" id="Phobius"/>
    </source>
</evidence>
<keyword evidence="3" id="KW-1185">Reference proteome</keyword>
<organism evidence="2 3">
    <name type="scientific">Bradyrhizobium huanghuaihaiense</name>
    <dbReference type="NCBI Taxonomy" id="990078"/>
    <lineage>
        <taxon>Bacteria</taxon>
        <taxon>Pseudomonadati</taxon>
        <taxon>Pseudomonadota</taxon>
        <taxon>Alphaproteobacteria</taxon>
        <taxon>Hyphomicrobiales</taxon>
        <taxon>Nitrobacteraceae</taxon>
        <taxon>Bradyrhizobium</taxon>
    </lineage>
</organism>
<evidence type="ECO:0000313" key="2">
    <source>
        <dbReference type="EMBL" id="TWI60375.1"/>
    </source>
</evidence>
<dbReference type="RefSeq" id="WP_018644052.1">
    <property type="nucleotide sequence ID" value="NZ_VLLA01000033.1"/>
</dbReference>